<name>A0A923LIR8_9FIRM</name>
<keyword evidence="2" id="KW-1003">Cell membrane</keyword>
<dbReference type="AlphaFoldDB" id="A0A923LIR8"/>
<evidence type="ECO:0000313" key="7">
    <source>
        <dbReference type="EMBL" id="MBC5689515.1"/>
    </source>
</evidence>
<evidence type="ECO:0000256" key="6">
    <source>
        <dbReference type="SAM" id="Phobius"/>
    </source>
</evidence>
<evidence type="ECO:0000256" key="3">
    <source>
        <dbReference type="ARBA" id="ARBA00022692"/>
    </source>
</evidence>
<dbReference type="GO" id="GO:0005886">
    <property type="term" value="C:plasma membrane"/>
    <property type="evidence" value="ECO:0007669"/>
    <property type="project" value="UniProtKB-SubCell"/>
</dbReference>
<keyword evidence="3 6" id="KW-0812">Transmembrane</keyword>
<evidence type="ECO:0000313" key="8">
    <source>
        <dbReference type="Proteomes" id="UP000652477"/>
    </source>
</evidence>
<evidence type="ECO:0000256" key="1">
    <source>
        <dbReference type="ARBA" id="ARBA00004651"/>
    </source>
</evidence>
<evidence type="ECO:0000256" key="4">
    <source>
        <dbReference type="ARBA" id="ARBA00022989"/>
    </source>
</evidence>
<feature type="transmembrane region" description="Helical" evidence="6">
    <location>
        <begin position="172"/>
        <end position="190"/>
    </location>
</feature>
<proteinExistence type="predicted"/>
<comment type="caution">
    <text evidence="7">The sequence shown here is derived from an EMBL/GenBank/DDBJ whole genome shotgun (WGS) entry which is preliminary data.</text>
</comment>
<organism evidence="7 8">
    <name type="scientific">Mediterraneibacter hominis</name>
    <dbReference type="NCBI Taxonomy" id="2763054"/>
    <lineage>
        <taxon>Bacteria</taxon>
        <taxon>Bacillati</taxon>
        <taxon>Bacillota</taxon>
        <taxon>Clostridia</taxon>
        <taxon>Lachnospirales</taxon>
        <taxon>Lachnospiraceae</taxon>
        <taxon>Mediterraneibacter</taxon>
    </lineage>
</organism>
<dbReference type="RefSeq" id="WP_186876182.1">
    <property type="nucleotide sequence ID" value="NZ_JACOPF010000002.1"/>
</dbReference>
<reference evidence="7" key="1">
    <citation type="submission" date="2020-08" db="EMBL/GenBank/DDBJ databases">
        <title>Genome public.</title>
        <authorList>
            <person name="Liu C."/>
            <person name="Sun Q."/>
        </authorList>
    </citation>
    <scope>NUCLEOTIDE SEQUENCE</scope>
    <source>
        <strain evidence="7">NSJ-55</strain>
    </source>
</reference>
<evidence type="ECO:0000256" key="2">
    <source>
        <dbReference type="ARBA" id="ARBA00022475"/>
    </source>
</evidence>
<keyword evidence="4 6" id="KW-1133">Transmembrane helix</keyword>
<dbReference type="GO" id="GO:0022857">
    <property type="term" value="F:transmembrane transporter activity"/>
    <property type="evidence" value="ECO:0007669"/>
    <property type="project" value="InterPro"/>
</dbReference>
<keyword evidence="8" id="KW-1185">Reference proteome</keyword>
<sequence length="331" mass="34596">MGNKTITKKKSTVGENITKYFLLIADIVLILFFSILAPGFLQVTNLMDILSTAALVGVLGMGASIVMMVGEMNFGIGAEATLTAAILGAVLGEGRVSVYFIGVLIALLVIGLMGVIDATFGVIIGVPAFIATLAISKINDGFINLLTGGKTLFNMEWPAAFRTLGQARLGPVPVLAVAFIVIAAALWFLVDKTKFGTYIQAIGNNAACCRQVGINVRRIKFIAFVITALVGGFAGILASSKTGNIQATLGSGIMMDAMAAAMLGATFLRPGRYNIQGTVVAAVLTAIITNGITFCGYPDYIKDIINGIILIIAVGYIAMTRKEGLPSVKMG</sequence>
<comment type="subcellular location">
    <subcellularLocation>
        <location evidence="1">Cell membrane</location>
        <topology evidence="1">Multi-pass membrane protein</topology>
    </subcellularLocation>
</comment>
<feature type="transmembrane region" description="Helical" evidence="6">
    <location>
        <begin position="20"/>
        <end position="43"/>
    </location>
</feature>
<accession>A0A923LIR8</accession>
<dbReference type="CDD" id="cd06579">
    <property type="entry name" value="TM_PBP1_transp_AraH_like"/>
    <property type="match status" value="1"/>
</dbReference>
<dbReference type="InterPro" id="IPR001851">
    <property type="entry name" value="ABC_transp_permease"/>
</dbReference>
<feature type="transmembrane region" description="Helical" evidence="6">
    <location>
        <begin position="98"/>
        <end position="130"/>
    </location>
</feature>
<gene>
    <name evidence="7" type="ORF">H8S37_11355</name>
</gene>
<protein>
    <submittedName>
        <fullName evidence="7">ABC transporter permease</fullName>
    </submittedName>
</protein>
<keyword evidence="5 6" id="KW-0472">Membrane</keyword>
<dbReference type="Proteomes" id="UP000652477">
    <property type="component" value="Unassembled WGS sequence"/>
</dbReference>
<feature type="transmembrane region" description="Helical" evidence="6">
    <location>
        <begin position="49"/>
        <end position="67"/>
    </location>
</feature>
<dbReference type="PANTHER" id="PTHR32196">
    <property type="entry name" value="ABC TRANSPORTER PERMEASE PROTEIN YPHD-RELATED-RELATED"/>
    <property type="match status" value="1"/>
</dbReference>
<evidence type="ECO:0000256" key="5">
    <source>
        <dbReference type="ARBA" id="ARBA00023136"/>
    </source>
</evidence>
<feature type="transmembrane region" description="Helical" evidence="6">
    <location>
        <begin position="300"/>
        <end position="319"/>
    </location>
</feature>
<dbReference type="Pfam" id="PF02653">
    <property type="entry name" value="BPD_transp_2"/>
    <property type="match status" value="1"/>
</dbReference>
<feature type="transmembrane region" description="Helical" evidence="6">
    <location>
        <begin position="275"/>
        <end position="294"/>
    </location>
</feature>
<dbReference type="EMBL" id="JACOPF010000002">
    <property type="protein sequence ID" value="MBC5689515.1"/>
    <property type="molecule type" value="Genomic_DNA"/>
</dbReference>
<feature type="transmembrane region" description="Helical" evidence="6">
    <location>
        <begin position="221"/>
        <end position="239"/>
    </location>
</feature>